<organism evidence="1">
    <name type="scientific">Spironucleus salmonicida</name>
    <dbReference type="NCBI Taxonomy" id="348837"/>
    <lineage>
        <taxon>Eukaryota</taxon>
        <taxon>Metamonada</taxon>
        <taxon>Diplomonadida</taxon>
        <taxon>Hexamitidae</taxon>
        <taxon>Hexamitinae</taxon>
        <taxon>Spironucleus</taxon>
    </lineage>
</organism>
<reference evidence="1" key="1">
    <citation type="journal article" date="2014" name="PLoS Genet.">
        <title>The Genome of Spironucleus salmonicida Highlights a Fish Pathogen Adapted to Fluctuating Environments.</title>
        <authorList>
            <person name="Xu F."/>
            <person name="Jerlstrom-Hultqvist J."/>
            <person name="Einarsson E."/>
            <person name="Astvaldsson A."/>
            <person name="Svard S.G."/>
            <person name="Andersson J.O."/>
        </authorList>
    </citation>
    <scope>NUCLEOTIDE SEQUENCE</scope>
</reference>
<proteinExistence type="predicted"/>
<accession>V6LQV4</accession>
<protein>
    <recommendedName>
        <fullName evidence="2">Cysteine-rich protein</fullName>
    </recommendedName>
</protein>
<dbReference type="AlphaFoldDB" id="V6LQV4"/>
<sequence length="244" mass="27270">MIQNYTKCLGSKYVQCKQGFYHINNIDTPNTCIAGAGSGQCAVGNYCPSVPSQILVLCQVCTESSPIACNCGATENSTICNQAGSGCQLYLLGFSLVEERTLRHKLCDFESSSIQCSSGYFYSGAFQILVRFSKISKSRHCATAMETYYNFTKSARITFTVTVFNGIRWLWEHAYQTCATKLVRMKHVSMYIFAPRESNLTICVKSPLIHKQSPTISVPLLTAPRTDDLQIHREHVCQVLKLFH</sequence>
<name>V6LQV4_9EUKA</name>
<evidence type="ECO:0008006" key="2">
    <source>
        <dbReference type="Google" id="ProtNLM"/>
    </source>
</evidence>
<dbReference type="EMBL" id="KI546145">
    <property type="protein sequence ID" value="EST43134.1"/>
    <property type="molecule type" value="Genomic_DNA"/>
</dbReference>
<evidence type="ECO:0000313" key="1">
    <source>
        <dbReference type="EMBL" id="EST43134.1"/>
    </source>
</evidence>
<gene>
    <name evidence="1" type="ORF">SS50377_17219</name>
</gene>